<name>A0ABX1MKD0_9RHOO</name>
<dbReference type="Proteomes" id="UP000652074">
    <property type="component" value="Unassembled WGS sequence"/>
</dbReference>
<dbReference type="SMART" id="SM00347">
    <property type="entry name" value="HTH_MARR"/>
    <property type="match status" value="1"/>
</dbReference>
<dbReference type="InterPro" id="IPR000835">
    <property type="entry name" value="HTH_MarR-typ"/>
</dbReference>
<evidence type="ECO:0000313" key="4">
    <source>
        <dbReference type="Proteomes" id="UP000652074"/>
    </source>
</evidence>
<dbReference type="SUPFAM" id="SSF46785">
    <property type="entry name" value="Winged helix' DNA-binding domain"/>
    <property type="match status" value="1"/>
</dbReference>
<dbReference type="InterPro" id="IPR039422">
    <property type="entry name" value="MarR/SlyA-like"/>
</dbReference>
<protein>
    <submittedName>
        <fullName evidence="3">MarR family transcriptional regulator</fullName>
    </submittedName>
</protein>
<feature type="region of interest" description="Disordered" evidence="1">
    <location>
        <begin position="1"/>
        <end position="20"/>
    </location>
</feature>
<accession>A0ABX1MKD0</accession>
<organism evidence="3 4">
    <name type="scientific">Aromatoleum petrolei</name>
    <dbReference type="NCBI Taxonomy" id="76116"/>
    <lineage>
        <taxon>Bacteria</taxon>
        <taxon>Pseudomonadati</taxon>
        <taxon>Pseudomonadota</taxon>
        <taxon>Betaproteobacteria</taxon>
        <taxon>Rhodocyclales</taxon>
        <taxon>Rhodocyclaceae</taxon>
        <taxon>Aromatoleum</taxon>
    </lineage>
</organism>
<evidence type="ECO:0000259" key="2">
    <source>
        <dbReference type="PROSITE" id="PS50995"/>
    </source>
</evidence>
<dbReference type="PANTHER" id="PTHR33164:SF43">
    <property type="entry name" value="HTH-TYPE TRANSCRIPTIONAL REPRESSOR YETL"/>
    <property type="match status" value="1"/>
</dbReference>
<feature type="domain" description="HTH marR-type" evidence="2">
    <location>
        <begin position="28"/>
        <end position="162"/>
    </location>
</feature>
<reference evidence="3 4" key="1">
    <citation type="submission" date="2019-12" db="EMBL/GenBank/DDBJ databases">
        <title>Comparative genomics gives insights into the taxonomy of the Azoarcus-Aromatoleum group and reveals separate origins of nif in the plant-associated Azoarcus and non-plant-associated Aromatoleum sub-groups.</title>
        <authorList>
            <person name="Lafos M."/>
            <person name="Maluk M."/>
            <person name="Batista M."/>
            <person name="Junghare M."/>
            <person name="Carmona M."/>
            <person name="Faoro H."/>
            <person name="Cruz L.M."/>
            <person name="Battistoni F."/>
            <person name="De Souza E."/>
            <person name="Pedrosa F."/>
            <person name="Chen W.-M."/>
            <person name="Poole P.S."/>
            <person name="Dixon R.A."/>
            <person name="James E.K."/>
        </authorList>
    </citation>
    <scope>NUCLEOTIDE SEQUENCE [LARGE SCALE GENOMIC DNA]</scope>
    <source>
        <strain evidence="3 4">ToN1</strain>
    </source>
</reference>
<dbReference type="InterPro" id="IPR036390">
    <property type="entry name" value="WH_DNA-bd_sf"/>
</dbReference>
<evidence type="ECO:0000313" key="3">
    <source>
        <dbReference type="EMBL" id="NMF87151.1"/>
    </source>
</evidence>
<sequence length="175" mass="19003">MNGQQRLSKVASSTPRMAAALPGMPMDGTVMVRLLRISGSGLSDFFEPVFRALDLSEHSFHVLCLLVASQTGSASPSELSDMVGTSRGNMTRILEELEEDGWVARTVAPRDARRHVITITAEGREKVRDTVPRIAGPIDRAFSDLTAEEFALLGKLLRKLIVSLDKDAGEIRAVA</sequence>
<evidence type="ECO:0000256" key="1">
    <source>
        <dbReference type="SAM" id="MobiDB-lite"/>
    </source>
</evidence>
<dbReference type="EMBL" id="WTVR01000002">
    <property type="protein sequence ID" value="NMF87151.1"/>
    <property type="molecule type" value="Genomic_DNA"/>
</dbReference>
<dbReference type="RefSeq" id="WP_169204601.1">
    <property type="nucleotide sequence ID" value="NZ_CP059560.1"/>
</dbReference>
<gene>
    <name evidence="3" type="ORF">GPA26_01515</name>
</gene>
<dbReference type="Gene3D" id="1.10.10.10">
    <property type="entry name" value="Winged helix-like DNA-binding domain superfamily/Winged helix DNA-binding domain"/>
    <property type="match status" value="1"/>
</dbReference>
<proteinExistence type="predicted"/>
<keyword evidence="4" id="KW-1185">Reference proteome</keyword>
<dbReference type="PROSITE" id="PS50995">
    <property type="entry name" value="HTH_MARR_2"/>
    <property type="match status" value="1"/>
</dbReference>
<dbReference type="PRINTS" id="PR00598">
    <property type="entry name" value="HTHMARR"/>
</dbReference>
<dbReference type="PANTHER" id="PTHR33164">
    <property type="entry name" value="TRANSCRIPTIONAL REGULATOR, MARR FAMILY"/>
    <property type="match status" value="1"/>
</dbReference>
<feature type="compositionally biased region" description="Polar residues" evidence="1">
    <location>
        <begin position="1"/>
        <end position="15"/>
    </location>
</feature>
<dbReference type="InterPro" id="IPR036388">
    <property type="entry name" value="WH-like_DNA-bd_sf"/>
</dbReference>
<dbReference type="Pfam" id="PF01047">
    <property type="entry name" value="MarR"/>
    <property type="match status" value="1"/>
</dbReference>
<comment type="caution">
    <text evidence="3">The sequence shown here is derived from an EMBL/GenBank/DDBJ whole genome shotgun (WGS) entry which is preliminary data.</text>
</comment>